<accession>A0A8X8ZNY6</accession>
<comment type="caution">
    <text evidence="3">The sequence shown here is derived from an EMBL/GenBank/DDBJ whole genome shotgun (WGS) entry which is preliminary data.</text>
</comment>
<proteinExistence type="predicted"/>
<name>A0A8X8ZNY6_SALSN</name>
<gene>
    <name evidence="3" type="ORF">SASPL_129634</name>
</gene>
<evidence type="ECO:0000256" key="2">
    <source>
        <dbReference type="SAM" id="Phobius"/>
    </source>
</evidence>
<evidence type="ECO:0000313" key="4">
    <source>
        <dbReference type="Proteomes" id="UP000298416"/>
    </source>
</evidence>
<protein>
    <submittedName>
        <fullName evidence="3">Uncharacterized protein</fullName>
    </submittedName>
</protein>
<dbReference type="PANTHER" id="PTHR34189:SF13">
    <property type="entry name" value="TRANSMEMBRANE PROTEIN"/>
    <property type="match status" value="1"/>
</dbReference>
<evidence type="ECO:0000256" key="1">
    <source>
        <dbReference type="SAM" id="MobiDB-lite"/>
    </source>
</evidence>
<reference evidence="3" key="2">
    <citation type="submission" date="2020-08" db="EMBL/GenBank/DDBJ databases">
        <title>Plant Genome Project.</title>
        <authorList>
            <person name="Zhang R.-G."/>
        </authorList>
    </citation>
    <scope>NUCLEOTIDE SEQUENCE</scope>
    <source>
        <strain evidence="3">Huo1</strain>
        <tissue evidence="3">Leaf</tissue>
    </source>
</reference>
<dbReference type="EMBL" id="PNBA02000010">
    <property type="protein sequence ID" value="KAG6411551.1"/>
    <property type="molecule type" value="Genomic_DNA"/>
</dbReference>
<feature type="region of interest" description="Disordered" evidence="1">
    <location>
        <begin position="1"/>
        <end position="35"/>
    </location>
</feature>
<dbReference type="PANTHER" id="PTHR34189">
    <property type="entry name" value="TRANSMEMBRANE PROTEIN"/>
    <property type="match status" value="1"/>
</dbReference>
<dbReference type="AlphaFoldDB" id="A0A8X8ZNY6"/>
<keyword evidence="4" id="KW-1185">Reference proteome</keyword>
<dbReference type="Proteomes" id="UP000298416">
    <property type="component" value="Unassembled WGS sequence"/>
</dbReference>
<keyword evidence="2" id="KW-0812">Transmembrane</keyword>
<feature type="transmembrane region" description="Helical" evidence="2">
    <location>
        <begin position="55"/>
        <end position="74"/>
    </location>
</feature>
<sequence length="133" mass="14990">MYRSGSSTRVSDEFFSSPSPPDAEQQQQQQQLLPTYNPESHLAKKDRLRLRSAEAAVHLIPIMLIICAVILWFFSAPDSRSSHNNEATEVTDDCCVWKVWCCEFLSSDTDITRLNMAVDLANKGDSIAVKVRI</sequence>
<keyword evidence="2" id="KW-0472">Membrane</keyword>
<evidence type="ECO:0000313" key="3">
    <source>
        <dbReference type="EMBL" id="KAG6411551.1"/>
    </source>
</evidence>
<organism evidence="3">
    <name type="scientific">Salvia splendens</name>
    <name type="common">Scarlet sage</name>
    <dbReference type="NCBI Taxonomy" id="180675"/>
    <lineage>
        <taxon>Eukaryota</taxon>
        <taxon>Viridiplantae</taxon>
        <taxon>Streptophyta</taxon>
        <taxon>Embryophyta</taxon>
        <taxon>Tracheophyta</taxon>
        <taxon>Spermatophyta</taxon>
        <taxon>Magnoliopsida</taxon>
        <taxon>eudicotyledons</taxon>
        <taxon>Gunneridae</taxon>
        <taxon>Pentapetalae</taxon>
        <taxon>asterids</taxon>
        <taxon>lamiids</taxon>
        <taxon>Lamiales</taxon>
        <taxon>Lamiaceae</taxon>
        <taxon>Nepetoideae</taxon>
        <taxon>Mentheae</taxon>
        <taxon>Salviinae</taxon>
        <taxon>Salvia</taxon>
        <taxon>Salvia subgen. Calosphace</taxon>
        <taxon>core Calosphace</taxon>
    </lineage>
</organism>
<keyword evidence="2" id="KW-1133">Transmembrane helix</keyword>
<reference evidence="3" key="1">
    <citation type="submission" date="2018-01" db="EMBL/GenBank/DDBJ databases">
        <authorList>
            <person name="Mao J.F."/>
        </authorList>
    </citation>
    <scope>NUCLEOTIDE SEQUENCE</scope>
    <source>
        <strain evidence="3">Huo1</strain>
        <tissue evidence="3">Leaf</tissue>
    </source>
</reference>